<feature type="signal peptide" evidence="2">
    <location>
        <begin position="1"/>
        <end position="19"/>
    </location>
</feature>
<evidence type="ECO:0000313" key="4">
    <source>
        <dbReference type="EMBL" id="CAG4992710.1"/>
    </source>
</evidence>
<dbReference type="Pfam" id="PF04727">
    <property type="entry name" value="ELMO_CED12"/>
    <property type="match status" value="1"/>
</dbReference>
<dbReference type="PANTHER" id="PTHR12771:SF51">
    <property type="entry name" value="LD01482P"/>
    <property type="match status" value="1"/>
</dbReference>
<proteinExistence type="predicted"/>
<dbReference type="OrthoDB" id="67155at2759"/>
<keyword evidence="1" id="KW-1133">Transmembrane helix</keyword>
<feature type="domain" description="ELMO" evidence="3">
    <location>
        <begin position="141"/>
        <end position="297"/>
    </location>
</feature>
<evidence type="ECO:0000256" key="1">
    <source>
        <dbReference type="SAM" id="Phobius"/>
    </source>
</evidence>
<feature type="chain" id="PRO_5035844228" evidence="2">
    <location>
        <begin position="20"/>
        <end position="313"/>
    </location>
</feature>
<keyword evidence="1" id="KW-0812">Transmembrane</keyword>
<comment type="caution">
    <text evidence="4">The sequence shown here is derived from an EMBL/GenBank/DDBJ whole genome shotgun (WGS) entry which is preliminary data.</text>
</comment>
<name>A0A8S3X0J9_PARAO</name>
<sequence length="313" mass="37096">MIFLKLWSLFAWYLRPLIKWFFRKTTRLCELQRICYGDKAGAARTCNIEKSLMLSRTQNVKEVISFLDATVSEHRFIPENFRDILEPSISIIVRVKKINTKLHTPFITSFRRCLEQIWSYRSLINDVENLRRTQFDSNNPLHEEKLLKLWSLLVPDTPLESRITKQWQYIGFQGDDPKTDFRGMGMLGLENLLFFATEYPEVSSHVLSHSCHPLYGYTFAIVGINITSMAYYLLKDGSAKTYMFNTKRYLPTINLFHRFYCYLFFEFDKMWIESKPENIMEFSIIFKKFENAVRNELADPASVFRINIEIDTI</sequence>
<accession>A0A8S3X0J9</accession>
<reference evidence="4" key="1">
    <citation type="submission" date="2021-04" db="EMBL/GenBank/DDBJ databases">
        <authorList>
            <person name="Tunstrom K."/>
        </authorList>
    </citation>
    <scope>NUCLEOTIDE SEQUENCE</scope>
</reference>
<keyword evidence="1" id="KW-0472">Membrane</keyword>
<dbReference type="AlphaFoldDB" id="A0A8S3X0J9"/>
<organism evidence="4 5">
    <name type="scientific">Parnassius apollo</name>
    <name type="common">Apollo butterfly</name>
    <name type="synonym">Papilio apollo</name>
    <dbReference type="NCBI Taxonomy" id="110799"/>
    <lineage>
        <taxon>Eukaryota</taxon>
        <taxon>Metazoa</taxon>
        <taxon>Ecdysozoa</taxon>
        <taxon>Arthropoda</taxon>
        <taxon>Hexapoda</taxon>
        <taxon>Insecta</taxon>
        <taxon>Pterygota</taxon>
        <taxon>Neoptera</taxon>
        <taxon>Endopterygota</taxon>
        <taxon>Lepidoptera</taxon>
        <taxon>Glossata</taxon>
        <taxon>Ditrysia</taxon>
        <taxon>Papilionoidea</taxon>
        <taxon>Papilionidae</taxon>
        <taxon>Parnassiinae</taxon>
        <taxon>Parnassini</taxon>
        <taxon>Parnassius</taxon>
        <taxon>Parnassius</taxon>
    </lineage>
</organism>
<dbReference type="PANTHER" id="PTHR12771">
    <property type="entry name" value="ENGULFMENT AND CELL MOTILITY"/>
    <property type="match status" value="1"/>
</dbReference>
<evidence type="ECO:0000259" key="3">
    <source>
        <dbReference type="PROSITE" id="PS51335"/>
    </source>
</evidence>
<keyword evidence="5" id="KW-1185">Reference proteome</keyword>
<feature type="transmembrane region" description="Helical" evidence="1">
    <location>
        <begin position="214"/>
        <end position="234"/>
    </location>
</feature>
<protein>
    <submittedName>
        <fullName evidence="4">(apollo) hypothetical protein</fullName>
    </submittedName>
</protein>
<dbReference type="PROSITE" id="PS51335">
    <property type="entry name" value="ELMO"/>
    <property type="match status" value="1"/>
</dbReference>
<dbReference type="Proteomes" id="UP000691718">
    <property type="component" value="Unassembled WGS sequence"/>
</dbReference>
<keyword evidence="2" id="KW-0732">Signal</keyword>
<dbReference type="InterPro" id="IPR006816">
    <property type="entry name" value="ELMO_dom"/>
</dbReference>
<dbReference type="GO" id="GO:0005096">
    <property type="term" value="F:GTPase activator activity"/>
    <property type="evidence" value="ECO:0007669"/>
    <property type="project" value="TreeGrafter"/>
</dbReference>
<evidence type="ECO:0000256" key="2">
    <source>
        <dbReference type="SAM" id="SignalP"/>
    </source>
</evidence>
<dbReference type="EMBL" id="CAJQZP010000885">
    <property type="protein sequence ID" value="CAG4992710.1"/>
    <property type="molecule type" value="Genomic_DNA"/>
</dbReference>
<dbReference type="InterPro" id="IPR050868">
    <property type="entry name" value="ELMO_domain-containing"/>
</dbReference>
<evidence type="ECO:0000313" key="5">
    <source>
        <dbReference type="Proteomes" id="UP000691718"/>
    </source>
</evidence>
<gene>
    <name evidence="4" type="ORF">PAPOLLO_LOCUS12363</name>
</gene>